<accession>A0A060T4W4</accession>
<proteinExistence type="predicted"/>
<name>A0A060T4W4_BLAAD</name>
<reference evidence="1" key="2">
    <citation type="submission" date="2014-06" db="EMBL/GenBank/DDBJ databases">
        <title>The complete genome of Blastobotrys (Arxula) adeninivorans LS3 - a yeast of biotechnological interest.</title>
        <authorList>
            <person name="Kunze G."/>
            <person name="Gaillardin C."/>
            <person name="Czernicka M."/>
            <person name="Durrens P."/>
            <person name="Martin T."/>
            <person name="Boer E."/>
            <person name="Gabaldon T."/>
            <person name="Cruz J."/>
            <person name="Talla E."/>
            <person name="Marck C."/>
            <person name="Goffeau A."/>
            <person name="Barbe V."/>
            <person name="Baret P."/>
            <person name="Baronian K."/>
            <person name="Beier S."/>
            <person name="Bleykasten C."/>
            <person name="Bode R."/>
            <person name="Casaregola S."/>
            <person name="Despons L."/>
            <person name="Fairhead C."/>
            <person name="Giersberg M."/>
            <person name="Gierski P."/>
            <person name="Hahnel U."/>
            <person name="Hartmann A."/>
            <person name="Jankowska D."/>
            <person name="Jubin C."/>
            <person name="Jung P."/>
            <person name="Lafontaine I."/>
            <person name="Leh-Louis V."/>
            <person name="Lemaire M."/>
            <person name="Marcet-Houben M."/>
            <person name="Mascher M."/>
            <person name="Morel G."/>
            <person name="Richard G.-F."/>
            <person name="Riechen J."/>
            <person name="Sacerdot C."/>
            <person name="Sarkar A."/>
            <person name="Savel G."/>
            <person name="Schacherer J."/>
            <person name="Sherman D."/>
            <person name="Straub M.-L."/>
            <person name="Stein N."/>
            <person name="Thierry A."/>
            <person name="Trautwein-Schult A."/>
            <person name="Westhof E."/>
            <person name="Worch S."/>
            <person name="Dujon B."/>
            <person name="Souciet J.-L."/>
            <person name="Wincker P."/>
            <person name="Scholz U."/>
            <person name="Neuveglise N."/>
        </authorList>
    </citation>
    <scope>NUCLEOTIDE SEQUENCE</scope>
    <source>
        <strain evidence="1">LS3</strain>
    </source>
</reference>
<gene>
    <name evidence="1" type="ORF">GNLVRS02_ARAD1C01254g</name>
</gene>
<protein>
    <submittedName>
        <fullName evidence="1">ARAD1C01254p</fullName>
    </submittedName>
</protein>
<reference evidence="1" key="1">
    <citation type="submission" date="2014-02" db="EMBL/GenBank/DDBJ databases">
        <authorList>
            <person name="Genoscope - CEA"/>
        </authorList>
    </citation>
    <scope>NUCLEOTIDE SEQUENCE</scope>
    <source>
        <strain evidence="1">LS3</strain>
    </source>
</reference>
<sequence>MGKWTNANQLCSLICPDNMLRLNCSVIGLSATECQGTCWRYRVGKHWGSISSPETPAPLFSGTQVSQNGSSPQFSDYIDYSTDPIVPIAEGHSGRRLYRLFPGAVRRFAALFRPHDRERDRALRVQWQ</sequence>
<dbReference type="AlphaFoldDB" id="A0A060T4W4"/>
<dbReference type="EMBL" id="HG937693">
    <property type="protein sequence ID" value="CDP33947.1"/>
    <property type="molecule type" value="Genomic_DNA"/>
</dbReference>
<evidence type="ECO:0000313" key="1">
    <source>
        <dbReference type="EMBL" id="CDP33947.1"/>
    </source>
</evidence>
<organism evidence="1">
    <name type="scientific">Blastobotrys adeninivorans</name>
    <name type="common">Yeast</name>
    <name type="synonym">Arxula adeninivorans</name>
    <dbReference type="NCBI Taxonomy" id="409370"/>
    <lineage>
        <taxon>Eukaryota</taxon>
        <taxon>Fungi</taxon>
        <taxon>Dikarya</taxon>
        <taxon>Ascomycota</taxon>
        <taxon>Saccharomycotina</taxon>
        <taxon>Dipodascomycetes</taxon>
        <taxon>Dipodascales</taxon>
        <taxon>Trichomonascaceae</taxon>
        <taxon>Blastobotrys</taxon>
    </lineage>
</organism>